<protein>
    <submittedName>
        <fullName evidence="2">Uncharacterized protein</fullName>
    </submittedName>
</protein>
<evidence type="ECO:0000313" key="2">
    <source>
        <dbReference type="EMBL" id="SUZ72845.1"/>
    </source>
</evidence>
<reference evidence="2" key="1">
    <citation type="submission" date="2018-05" db="EMBL/GenBank/DDBJ databases">
        <authorList>
            <person name="Lanie J.A."/>
            <person name="Ng W.-L."/>
            <person name="Kazmierczak K.M."/>
            <person name="Andrzejewski T.M."/>
            <person name="Davidsen T.M."/>
            <person name="Wayne K.J."/>
            <person name="Tettelin H."/>
            <person name="Glass J.I."/>
            <person name="Rusch D."/>
            <person name="Podicherti R."/>
            <person name="Tsui H.-C.T."/>
            <person name="Winkler M.E."/>
        </authorList>
    </citation>
    <scope>NUCLEOTIDE SEQUENCE</scope>
</reference>
<organism evidence="2">
    <name type="scientific">marine metagenome</name>
    <dbReference type="NCBI Taxonomy" id="408172"/>
    <lineage>
        <taxon>unclassified sequences</taxon>
        <taxon>metagenomes</taxon>
        <taxon>ecological metagenomes</taxon>
    </lineage>
</organism>
<gene>
    <name evidence="2" type="ORF">METZ01_LOCUS25699</name>
</gene>
<sequence length="325" mass="34528">MSRIMSLAGVAIAIAGIITPLTAFSQAHDAHEHAHMGPVVSCTDLATPPWTGLPDTDREQLATLQQELAALSTPEAAKAAGFNPVLGDIPGMGVHYINITRAMRGKNLDVNIPDQLLFASIDGQDQLVGAAYSFTDVPDTDVPLPFDSDLASWHDHPQFARDGQTLHMLHVWFVPSSNGPFAGLNFWLPYRTAGIEIPNPCWMADEADADRIRNVSFALVPQRRDGMIRTSGTPNAAGATSTDGVAGATGSSAERIEMFAALDAAARADDRDAWVSAADRFIADLSTSEVNRVQGLLGVLGTNQMSSAERDAAGIAQPSSGRDRN</sequence>
<name>A0A381Q0N4_9ZZZZ</name>
<proteinExistence type="predicted"/>
<feature type="region of interest" description="Disordered" evidence="1">
    <location>
        <begin position="228"/>
        <end position="248"/>
    </location>
</feature>
<dbReference type="AlphaFoldDB" id="A0A381Q0N4"/>
<dbReference type="EMBL" id="UINC01001160">
    <property type="protein sequence ID" value="SUZ72845.1"/>
    <property type="molecule type" value="Genomic_DNA"/>
</dbReference>
<accession>A0A381Q0N4</accession>
<feature type="compositionally biased region" description="Polar residues" evidence="1">
    <location>
        <begin position="230"/>
        <end position="243"/>
    </location>
</feature>
<evidence type="ECO:0000256" key="1">
    <source>
        <dbReference type="SAM" id="MobiDB-lite"/>
    </source>
</evidence>